<dbReference type="AlphaFoldDB" id="A0ABD1REC7"/>
<organism evidence="3 4">
    <name type="scientific">Abeliophyllum distichum</name>
    <dbReference type="NCBI Taxonomy" id="126358"/>
    <lineage>
        <taxon>Eukaryota</taxon>
        <taxon>Viridiplantae</taxon>
        <taxon>Streptophyta</taxon>
        <taxon>Embryophyta</taxon>
        <taxon>Tracheophyta</taxon>
        <taxon>Spermatophyta</taxon>
        <taxon>Magnoliopsida</taxon>
        <taxon>eudicotyledons</taxon>
        <taxon>Gunneridae</taxon>
        <taxon>Pentapetalae</taxon>
        <taxon>asterids</taxon>
        <taxon>lamiids</taxon>
        <taxon>Lamiales</taxon>
        <taxon>Oleaceae</taxon>
        <taxon>Forsythieae</taxon>
        <taxon>Abeliophyllum</taxon>
    </lineage>
</organism>
<dbReference type="InterPro" id="IPR043128">
    <property type="entry name" value="Rev_trsase/Diguanyl_cyclase"/>
</dbReference>
<evidence type="ECO:0000259" key="2">
    <source>
        <dbReference type="Pfam" id="PF00078"/>
    </source>
</evidence>
<dbReference type="EMBL" id="JBFOLK010000009">
    <property type="protein sequence ID" value="KAL2486296.1"/>
    <property type="molecule type" value="Genomic_DNA"/>
</dbReference>
<feature type="domain" description="Reverse transcriptase" evidence="2">
    <location>
        <begin position="50"/>
        <end position="163"/>
    </location>
</feature>
<evidence type="ECO:0000256" key="1">
    <source>
        <dbReference type="SAM" id="MobiDB-lite"/>
    </source>
</evidence>
<dbReference type="InterPro" id="IPR000477">
    <property type="entry name" value="RT_dom"/>
</dbReference>
<feature type="region of interest" description="Disordered" evidence="1">
    <location>
        <begin position="20"/>
        <end position="55"/>
    </location>
</feature>
<dbReference type="Gene3D" id="3.30.70.270">
    <property type="match status" value="1"/>
</dbReference>
<name>A0ABD1REC7_9LAMI</name>
<keyword evidence="3" id="KW-0695">RNA-directed DNA polymerase</keyword>
<proteinExistence type="predicted"/>
<evidence type="ECO:0000313" key="3">
    <source>
        <dbReference type="EMBL" id="KAL2486296.1"/>
    </source>
</evidence>
<dbReference type="PANTHER" id="PTHR24559:SF444">
    <property type="entry name" value="REVERSE TRANSCRIPTASE DOMAIN-CONTAINING PROTEIN"/>
    <property type="match status" value="1"/>
</dbReference>
<reference evidence="4" key="1">
    <citation type="submission" date="2024-07" db="EMBL/GenBank/DDBJ databases">
        <title>Two chromosome-level genome assemblies of Korean endemic species Abeliophyllum distichum and Forsythia ovata (Oleaceae).</title>
        <authorList>
            <person name="Jang H."/>
        </authorList>
    </citation>
    <scope>NUCLEOTIDE SEQUENCE [LARGE SCALE GENOMIC DNA]</scope>
</reference>
<dbReference type="InterPro" id="IPR043502">
    <property type="entry name" value="DNA/RNA_pol_sf"/>
</dbReference>
<sequence length="165" mass="19296">MGKGRIVALKFFEVDHVPTEMNIRKDTPSPSSDDNEAPPSKKPRVQEESGEPGTSVFSKIDLRSVYHELRSKPTDIPKMMFQTHYGHYESTVIPFGLTNAPMIFMELMNPVFQHYPDRFVIVFIYDTLLYSRNPQQYEEDFKTVLETVCVEKLYAKFKKCEFWLD</sequence>
<keyword evidence="4" id="KW-1185">Reference proteome</keyword>
<dbReference type="SUPFAM" id="SSF56672">
    <property type="entry name" value="DNA/RNA polymerases"/>
    <property type="match status" value="1"/>
</dbReference>
<gene>
    <name evidence="3" type="ORF">Adt_31052</name>
</gene>
<keyword evidence="3" id="KW-0808">Transferase</keyword>
<dbReference type="GO" id="GO:0003964">
    <property type="term" value="F:RNA-directed DNA polymerase activity"/>
    <property type="evidence" value="ECO:0007669"/>
    <property type="project" value="UniProtKB-KW"/>
</dbReference>
<dbReference type="PANTHER" id="PTHR24559">
    <property type="entry name" value="TRANSPOSON TY3-I GAG-POL POLYPROTEIN"/>
    <property type="match status" value="1"/>
</dbReference>
<evidence type="ECO:0000313" key="4">
    <source>
        <dbReference type="Proteomes" id="UP001604336"/>
    </source>
</evidence>
<dbReference type="Pfam" id="PF00078">
    <property type="entry name" value="RVT_1"/>
    <property type="match status" value="1"/>
</dbReference>
<comment type="caution">
    <text evidence="3">The sequence shown here is derived from an EMBL/GenBank/DDBJ whole genome shotgun (WGS) entry which is preliminary data.</text>
</comment>
<keyword evidence="3" id="KW-0548">Nucleotidyltransferase</keyword>
<protein>
    <submittedName>
        <fullName evidence="3">Reverse transcriptase</fullName>
    </submittedName>
</protein>
<dbReference type="InterPro" id="IPR053134">
    <property type="entry name" value="RNA-dir_DNA_polymerase"/>
</dbReference>
<dbReference type="Proteomes" id="UP001604336">
    <property type="component" value="Unassembled WGS sequence"/>
</dbReference>
<accession>A0ABD1REC7</accession>
<dbReference type="CDD" id="cd01647">
    <property type="entry name" value="RT_LTR"/>
    <property type="match status" value="1"/>
</dbReference>